<evidence type="ECO:0000256" key="2">
    <source>
        <dbReference type="RuleBase" id="RU362039"/>
    </source>
</evidence>
<keyword evidence="4" id="KW-0614">Plasmid</keyword>
<dbReference type="InterPro" id="IPR024654">
    <property type="entry name" value="Calcineurin-like_PHP_lpxH"/>
</dbReference>
<dbReference type="PANTHER" id="PTHR42850">
    <property type="entry name" value="METALLOPHOSPHOESTERASE"/>
    <property type="match status" value="1"/>
</dbReference>
<organism evidence="4 5">
    <name type="scientific">Peteryoungia algae</name>
    <dbReference type="NCBI Taxonomy" id="2919917"/>
    <lineage>
        <taxon>Bacteria</taxon>
        <taxon>Pseudomonadati</taxon>
        <taxon>Pseudomonadota</taxon>
        <taxon>Alphaproteobacteria</taxon>
        <taxon>Hyphomicrobiales</taxon>
        <taxon>Rhizobiaceae</taxon>
        <taxon>Peteryoungia</taxon>
    </lineage>
</organism>
<geneLocation type="plasmid" evidence="4">
    <name>unnamed</name>
</geneLocation>
<dbReference type="Proteomes" id="UP001522662">
    <property type="component" value="Unassembled WGS sequence"/>
</dbReference>
<dbReference type="NCBIfam" id="TIGR00040">
    <property type="entry name" value="yfcE"/>
    <property type="match status" value="1"/>
</dbReference>
<comment type="cofactor">
    <cofactor evidence="2">
        <name>a divalent metal cation</name>
        <dbReference type="ChEBI" id="CHEBI:60240"/>
    </cofactor>
</comment>
<proteinExistence type="inferred from homology"/>
<dbReference type="PANTHER" id="PTHR42850:SF2">
    <property type="entry name" value="BLL5683 PROTEIN"/>
    <property type="match status" value="1"/>
</dbReference>
<keyword evidence="5" id="KW-1185">Reference proteome</keyword>
<comment type="caution">
    <text evidence="4">The sequence shown here is derived from an EMBL/GenBank/DDBJ whole genome shotgun (WGS) entry which is preliminary data.</text>
</comment>
<name>A0ABT0CZX9_9HYPH</name>
<comment type="similarity">
    <text evidence="1 2">Belongs to the metallophosphoesterase superfamily. YfcE family.</text>
</comment>
<protein>
    <recommendedName>
        <fullName evidence="2">Phosphoesterase</fullName>
        <ecNumber evidence="2">3.1.4.-</ecNumber>
    </recommendedName>
</protein>
<evidence type="ECO:0000313" key="4">
    <source>
        <dbReference type="EMBL" id="MCJ8238698.1"/>
    </source>
</evidence>
<gene>
    <name evidence="4" type="ORF">MKJ03_10180</name>
</gene>
<dbReference type="EC" id="3.1.4.-" evidence="2"/>
<evidence type="ECO:0000256" key="1">
    <source>
        <dbReference type="ARBA" id="ARBA00008950"/>
    </source>
</evidence>
<dbReference type="Pfam" id="PF12850">
    <property type="entry name" value="Metallophos_2"/>
    <property type="match status" value="1"/>
</dbReference>
<keyword evidence="2" id="KW-0479">Metal-binding</keyword>
<dbReference type="InterPro" id="IPR011152">
    <property type="entry name" value="Pesterase_MJ0912"/>
</dbReference>
<dbReference type="SUPFAM" id="SSF56300">
    <property type="entry name" value="Metallo-dependent phosphatases"/>
    <property type="match status" value="1"/>
</dbReference>
<accession>A0ABT0CZX9</accession>
<dbReference type="Gene3D" id="3.60.21.10">
    <property type="match status" value="1"/>
</dbReference>
<feature type="domain" description="Calcineurin-like phosphoesterase" evidence="3">
    <location>
        <begin position="1"/>
        <end position="185"/>
    </location>
</feature>
<dbReference type="InterPro" id="IPR000979">
    <property type="entry name" value="Phosphodiesterase_MJ0936/Vps29"/>
</dbReference>
<reference evidence="4 5" key="1">
    <citation type="submission" date="2022-03" db="EMBL/GenBank/DDBJ databases">
        <title>Rhizobium SSM4.3 sp. nov., isolated from Sediment (Gouqi Island).</title>
        <authorList>
            <person name="Chen G."/>
        </authorList>
    </citation>
    <scope>NUCLEOTIDE SEQUENCE [LARGE SCALE GENOMIC DNA]</scope>
    <source>
        <strain evidence="4 5">SSM4.3</strain>
        <plasmid evidence="4">unnamed</plasmid>
    </source>
</reference>
<dbReference type="EMBL" id="JALAYX010000002">
    <property type="protein sequence ID" value="MCJ8238698.1"/>
    <property type="molecule type" value="Genomic_DNA"/>
</dbReference>
<dbReference type="InterPro" id="IPR029052">
    <property type="entry name" value="Metallo-depent_PP-like"/>
</dbReference>
<evidence type="ECO:0000259" key="3">
    <source>
        <dbReference type="Pfam" id="PF12850"/>
    </source>
</evidence>
<evidence type="ECO:0000313" key="5">
    <source>
        <dbReference type="Proteomes" id="UP001522662"/>
    </source>
</evidence>
<sequence length="235" mass="26634">MKIGFLSDAHGNPAGLELCFRMLEQQRVDKVYFLGDAVGYFSQWRDVLEFLRKNDVECVRGNHDQLVLENTLDDLGENAYQLRAEYRHDIESYLDWMATWPVRREIVCDSTRILMVHGSPFDPVNGYVYPWSDLSVFGSVDADVVVMGHTHRPFLASVGKNTLLNVGSCGLPRDVGNLASFAMFDGEYGECKVFRCRMDTAKVLERVVPPHPDVLSCLQRRAESYMGTLVSEQGE</sequence>
<dbReference type="PIRSF" id="PIRSF000883">
    <property type="entry name" value="Pesterase_MJ0912"/>
    <property type="match status" value="1"/>
</dbReference>
<dbReference type="InterPro" id="IPR050126">
    <property type="entry name" value="Ap4A_hydrolase"/>
</dbReference>
<dbReference type="RefSeq" id="WP_245136496.1">
    <property type="nucleotide sequence ID" value="NZ_CP128477.1"/>
</dbReference>